<feature type="transmembrane region" description="Helical" evidence="8">
    <location>
        <begin position="106"/>
        <end position="127"/>
    </location>
</feature>
<evidence type="ECO:0000256" key="3">
    <source>
        <dbReference type="ARBA" id="ARBA00022679"/>
    </source>
</evidence>
<keyword evidence="2" id="KW-1003">Cell membrane</keyword>
<evidence type="ECO:0000313" key="10">
    <source>
        <dbReference type="Proteomes" id="UP000198356"/>
    </source>
</evidence>
<feature type="transmembrane region" description="Helical" evidence="8">
    <location>
        <begin position="347"/>
        <end position="377"/>
    </location>
</feature>
<evidence type="ECO:0008006" key="11">
    <source>
        <dbReference type="Google" id="ProtNLM"/>
    </source>
</evidence>
<keyword evidence="6 8" id="KW-0472">Membrane</keyword>
<feature type="transmembrane region" description="Helical" evidence="8">
    <location>
        <begin position="252"/>
        <end position="269"/>
    </location>
</feature>
<dbReference type="InterPro" id="IPR018584">
    <property type="entry name" value="GT87"/>
</dbReference>
<evidence type="ECO:0000256" key="4">
    <source>
        <dbReference type="ARBA" id="ARBA00022692"/>
    </source>
</evidence>
<evidence type="ECO:0000313" key="9">
    <source>
        <dbReference type="EMBL" id="SNS30792.1"/>
    </source>
</evidence>
<accession>A0A239DFE2</accession>
<dbReference type="Proteomes" id="UP000198356">
    <property type="component" value="Unassembled WGS sequence"/>
</dbReference>
<protein>
    <recommendedName>
        <fullName evidence="11">DUF2029 domain-containing protein</fullName>
    </recommendedName>
</protein>
<evidence type="ECO:0000256" key="2">
    <source>
        <dbReference type="ARBA" id="ARBA00022475"/>
    </source>
</evidence>
<keyword evidence="10" id="KW-1185">Reference proteome</keyword>
<keyword evidence="3" id="KW-0808">Transferase</keyword>
<name>A0A239DFE2_9BACT</name>
<comment type="similarity">
    <text evidence="7">Belongs to the glycosyltransferase 87 family.</text>
</comment>
<dbReference type="Pfam" id="PF09594">
    <property type="entry name" value="GT87"/>
    <property type="match status" value="1"/>
</dbReference>
<feature type="transmembrane region" description="Helical" evidence="8">
    <location>
        <begin position="180"/>
        <end position="204"/>
    </location>
</feature>
<evidence type="ECO:0000256" key="8">
    <source>
        <dbReference type="SAM" id="Phobius"/>
    </source>
</evidence>
<evidence type="ECO:0000256" key="7">
    <source>
        <dbReference type="ARBA" id="ARBA00024033"/>
    </source>
</evidence>
<keyword evidence="4 8" id="KW-0812">Transmembrane</keyword>
<organism evidence="9 10">
    <name type="scientific">Granulicella rosea</name>
    <dbReference type="NCBI Taxonomy" id="474952"/>
    <lineage>
        <taxon>Bacteria</taxon>
        <taxon>Pseudomonadati</taxon>
        <taxon>Acidobacteriota</taxon>
        <taxon>Terriglobia</taxon>
        <taxon>Terriglobales</taxon>
        <taxon>Acidobacteriaceae</taxon>
        <taxon>Granulicella</taxon>
    </lineage>
</organism>
<keyword evidence="5 8" id="KW-1133">Transmembrane helix</keyword>
<comment type="subcellular location">
    <subcellularLocation>
        <location evidence="1">Cell membrane</location>
        <topology evidence="1">Multi-pass membrane protein</topology>
    </subcellularLocation>
</comment>
<feature type="transmembrane region" description="Helical" evidence="8">
    <location>
        <begin position="275"/>
        <end position="293"/>
    </location>
</feature>
<feature type="transmembrane region" description="Helical" evidence="8">
    <location>
        <begin position="305"/>
        <end position="335"/>
    </location>
</feature>
<proteinExistence type="inferred from homology"/>
<dbReference type="EMBL" id="FZOU01000001">
    <property type="protein sequence ID" value="SNS30792.1"/>
    <property type="molecule type" value="Genomic_DNA"/>
</dbReference>
<evidence type="ECO:0000256" key="5">
    <source>
        <dbReference type="ARBA" id="ARBA00022989"/>
    </source>
</evidence>
<dbReference type="GO" id="GO:0016758">
    <property type="term" value="F:hexosyltransferase activity"/>
    <property type="evidence" value="ECO:0007669"/>
    <property type="project" value="InterPro"/>
</dbReference>
<gene>
    <name evidence="9" type="ORF">SAMN05421770_101430</name>
</gene>
<sequence>MTSAVRTRVLITAICLLAILSLDVWIHGSKAAALFSRMHLHALHALEHPFWDSEPYATGIDSYLAGRSPYTLDDLNNPLPFAYPPVFVWAGAALAHLFPATWGWRLYIAVNLGSILVLECALAWLLLGAVRRRQWVALACMTPLCSIMSTVFLSGNIHVVWYAAALLAAIPAIRRRQWGWFYAVAFLAGVNQPIFLVLLLFPIFAGRRQYFPAAGAVLATGAVYLGERLFVPEMYSRFQASIANHLAASHDFGQGVFGIAAVLLARVHVSSTRPAVAIQLAFAAAVYFTLLWLRGRIPVNDRRWWALLALAIVLINPRIMPYDAALGLIPSIYFFLYALRPRWQAAIVLPVALASVALHSIVGFTLVLLTAFCVGVWQAAGERVFEGPMVGEEETAGKVAVSA</sequence>
<evidence type="ECO:0000256" key="1">
    <source>
        <dbReference type="ARBA" id="ARBA00004651"/>
    </source>
</evidence>
<dbReference type="AlphaFoldDB" id="A0A239DFE2"/>
<feature type="transmembrane region" description="Helical" evidence="8">
    <location>
        <begin position="210"/>
        <end position="231"/>
    </location>
</feature>
<feature type="transmembrane region" description="Helical" evidence="8">
    <location>
        <begin position="81"/>
        <end position="99"/>
    </location>
</feature>
<reference evidence="9 10" key="1">
    <citation type="submission" date="2017-06" db="EMBL/GenBank/DDBJ databases">
        <authorList>
            <person name="Kim H.J."/>
            <person name="Triplett B.A."/>
        </authorList>
    </citation>
    <scope>NUCLEOTIDE SEQUENCE [LARGE SCALE GENOMIC DNA]</scope>
    <source>
        <strain evidence="9 10">DSM 18704</strain>
    </source>
</reference>
<evidence type="ECO:0000256" key="6">
    <source>
        <dbReference type="ARBA" id="ARBA00023136"/>
    </source>
</evidence>
<dbReference type="GO" id="GO:0005886">
    <property type="term" value="C:plasma membrane"/>
    <property type="evidence" value="ECO:0007669"/>
    <property type="project" value="UniProtKB-SubCell"/>
</dbReference>